<name>A0ABP9YNR1_9FUNG</name>
<proteinExistence type="inferred from homology"/>
<sequence>MSDNIVLVKNAFDETPVTSPVSSPVLSTAGLERPDLVEIGKLFDTIAIPDSLVHIANTNELNMTWKELQTILNSLIAEQCKLAEENVKDETAKTMVESLTAKITYSINEHSDCPFTIQRLCELLIEPKKYYKMFVKYLRAIDKVLSVTSHWEDFVSTEEKTSEDGNMAQDENMPVEKTEDENMGEEKAEEKTEDENMGEGKVEEEKTDETMEEKTDETMEEKTDEIMEEKIVEEEKIEEEKIEEEKIKEEEIKEEEIEETKIEKKPSLPVGDDLNQPRKLAKMDLD</sequence>
<evidence type="ECO:0000313" key="4">
    <source>
        <dbReference type="Proteomes" id="UP001473302"/>
    </source>
</evidence>
<keyword evidence="4" id="KW-1185">Reference proteome</keyword>
<feature type="compositionally biased region" description="Basic and acidic residues" evidence="2">
    <location>
        <begin position="198"/>
        <end position="234"/>
    </location>
</feature>
<dbReference type="Pfam" id="PF09184">
    <property type="entry name" value="PPP4R2"/>
    <property type="match status" value="1"/>
</dbReference>
<comment type="caution">
    <text evidence="3">The sequence shown here is derived from an EMBL/GenBank/DDBJ whole genome shotgun (WGS) entry which is preliminary data.</text>
</comment>
<reference evidence="3 4" key="1">
    <citation type="submission" date="2024-04" db="EMBL/GenBank/DDBJ databases">
        <title>genome sequences of Mucor flavus KT1a and Helicostylum pulchrum KT1b strains isolated from the surface of a dry-aged beef.</title>
        <authorList>
            <person name="Toyotome T."/>
            <person name="Hosono M."/>
            <person name="Torimaru M."/>
            <person name="Fukuda K."/>
            <person name="Mikami N."/>
        </authorList>
    </citation>
    <scope>NUCLEOTIDE SEQUENCE [LARGE SCALE GENOMIC DNA]</scope>
    <source>
        <strain evidence="3 4">KT1a</strain>
    </source>
</reference>
<dbReference type="PANTHER" id="PTHR16487:SF0">
    <property type="entry name" value="PROTEIN PHOSPHATASE 4 REGULATORY SUBUNIT 2-RELATED"/>
    <property type="match status" value="1"/>
</dbReference>
<accession>A0ABP9YNR1</accession>
<dbReference type="InterPro" id="IPR015267">
    <property type="entry name" value="PPP4R2"/>
</dbReference>
<feature type="region of interest" description="Disordered" evidence="2">
    <location>
        <begin position="157"/>
        <end position="286"/>
    </location>
</feature>
<dbReference type="Proteomes" id="UP001473302">
    <property type="component" value="Unassembled WGS sequence"/>
</dbReference>
<organism evidence="3 4">
    <name type="scientific">Mucor flavus</name>
    <dbReference type="NCBI Taxonomy" id="439312"/>
    <lineage>
        <taxon>Eukaryota</taxon>
        <taxon>Fungi</taxon>
        <taxon>Fungi incertae sedis</taxon>
        <taxon>Mucoromycota</taxon>
        <taxon>Mucoromycotina</taxon>
        <taxon>Mucoromycetes</taxon>
        <taxon>Mucorales</taxon>
        <taxon>Mucorineae</taxon>
        <taxon>Mucoraceae</taxon>
        <taxon>Mucor</taxon>
    </lineage>
</organism>
<gene>
    <name evidence="3" type="ORF">MFLAVUS_001881</name>
</gene>
<evidence type="ECO:0000256" key="1">
    <source>
        <dbReference type="ARBA" id="ARBA00009207"/>
    </source>
</evidence>
<evidence type="ECO:0008006" key="5">
    <source>
        <dbReference type="Google" id="ProtNLM"/>
    </source>
</evidence>
<dbReference type="EMBL" id="BAABUK010000003">
    <property type="protein sequence ID" value="GAA5808490.1"/>
    <property type="molecule type" value="Genomic_DNA"/>
</dbReference>
<evidence type="ECO:0000256" key="2">
    <source>
        <dbReference type="SAM" id="MobiDB-lite"/>
    </source>
</evidence>
<comment type="similarity">
    <text evidence="1">Belongs to the PPP4R2 family.</text>
</comment>
<dbReference type="PANTHER" id="PTHR16487">
    <property type="entry name" value="PPP4R2-RELATED PROTEIN"/>
    <property type="match status" value="1"/>
</dbReference>
<evidence type="ECO:0000313" key="3">
    <source>
        <dbReference type="EMBL" id="GAA5808490.1"/>
    </source>
</evidence>
<protein>
    <recommendedName>
        <fullName evidence="5">Serine/threonine-protein phosphatase 4 regulatory subunit 2</fullName>
    </recommendedName>
</protein>